<dbReference type="PANTHER" id="PTHR11700">
    <property type="entry name" value="30S RIBOSOMAL PROTEIN S10 FAMILY MEMBER"/>
    <property type="match status" value="1"/>
</dbReference>
<evidence type="ECO:0000313" key="7">
    <source>
        <dbReference type="Proteomes" id="UP001218188"/>
    </source>
</evidence>
<comment type="similarity">
    <text evidence="1">Belongs to the universal ribosomal protein uS10 family.</text>
</comment>
<reference evidence="6" key="1">
    <citation type="submission" date="2023-03" db="EMBL/GenBank/DDBJ databases">
        <title>Massive genome expansion in bonnet fungi (Mycena s.s.) driven by repeated elements and novel gene families across ecological guilds.</title>
        <authorList>
            <consortium name="Lawrence Berkeley National Laboratory"/>
            <person name="Harder C.B."/>
            <person name="Miyauchi S."/>
            <person name="Viragh M."/>
            <person name="Kuo A."/>
            <person name="Thoen E."/>
            <person name="Andreopoulos B."/>
            <person name="Lu D."/>
            <person name="Skrede I."/>
            <person name="Drula E."/>
            <person name="Henrissat B."/>
            <person name="Morin E."/>
            <person name="Kohler A."/>
            <person name="Barry K."/>
            <person name="LaButti K."/>
            <person name="Morin E."/>
            <person name="Salamov A."/>
            <person name="Lipzen A."/>
            <person name="Mereny Z."/>
            <person name="Hegedus B."/>
            <person name="Baldrian P."/>
            <person name="Stursova M."/>
            <person name="Weitz H."/>
            <person name="Taylor A."/>
            <person name="Grigoriev I.V."/>
            <person name="Nagy L.G."/>
            <person name="Martin F."/>
            <person name="Kauserud H."/>
        </authorList>
    </citation>
    <scope>NUCLEOTIDE SEQUENCE</scope>
    <source>
        <strain evidence="6">CBHHK200</strain>
    </source>
</reference>
<dbReference type="Pfam" id="PF00338">
    <property type="entry name" value="Ribosomal_S10"/>
    <property type="match status" value="1"/>
</dbReference>
<evidence type="ECO:0000256" key="4">
    <source>
        <dbReference type="SAM" id="MobiDB-lite"/>
    </source>
</evidence>
<comment type="caution">
    <text evidence="6">The sequence shown here is derived from an EMBL/GenBank/DDBJ whole genome shotgun (WGS) entry which is preliminary data.</text>
</comment>
<dbReference type="Gene3D" id="3.30.70.600">
    <property type="entry name" value="Ribosomal protein S10 domain"/>
    <property type="match status" value="1"/>
</dbReference>
<keyword evidence="3" id="KW-0687">Ribonucleoprotein</keyword>
<dbReference type="GO" id="GO:0006412">
    <property type="term" value="P:translation"/>
    <property type="evidence" value="ECO:0007669"/>
    <property type="project" value="InterPro"/>
</dbReference>
<name>A0AAD6SZT8_9AGAR</name>
<dbReference type="InterPro" id="IPR036838">
    <property type="entry name" value="Ribosomal_uS10_dom_sf"/>
</dbReference>
<keyword evidence="2 6" id="KW-0689">Ribosomal protein</keyword>
<protein>
    <submittedName>
        <fullName evidence="6">Ribosomal protein S10 domain-containing protein</fullName>
    </submittedName>
</protein>
<dbReference type="InterPro" id="IPR001848">
    <property type="entry name" value="Ribosomal_uS10"/>
</dbReference>
<feature type="domain" description="Small ribosomal subunit protein uS10" evidence="5">
    <location>
        <begin position="168"/>
        <end position="265"/>
    </location>
</feature>
<dbReference type="InterPro" id="IPR027486">
    <property type="entry name" value="Ribosomal_uS10_dom"/>
</dbReference>
<dbReference type="GO" id="GO:1990904">
    <property type="term" value="C:ribonucleoprotein complex"/>
    <property type="evidence" value="ECO:0007669"/>
    <property type="project" value="UniProtKB-KW"/>
</dbReference>
<dbReference type="GO" id="GO:0003735">
    <property type="term" value="F:structural constituent of ribosome"/>
    <property type="evidence" value="ECO:0007669"/>
    <property type="project" value="InterPro"/>
</dbReference>
<dbReference type="SMART" id="SM01403">
    <property type="entry name" value="Ribosomal_S10"/>
    <property type="match status" value="1"/>
</dbReference>
<sequence length="326" mass="37171">MFLASLTRPLTRRIPCLPRRLPPPRSYSTGQEIDHELRHLLEKEKASQTDPAVRSELDAFLNAPPPRMPNEDSLREDDEWTARPASQISFASTLSPEKMASTSKELFGSQATVTLQTLPNGFDTRQLPLPGPLTEDSTEVEHAATHIPGRSIHRPFHHPRTHSIPAATIQFRSHDILSMHLFVHFATHAAYSLGIPCTRMYMLPTQRTLWTVLKGPFAHKKAQENFERKVHRRGLKAYDADPVVVDLWFKYLRRHAMGGVGMRCVKWERMPLGVGQKAEKDVRDRLNRSRQVETTRSKIKNLGDKIVRREMGSETKTPDKIKTVEA</sequence>
<dbReference type="Proteomes" id="UP001218188">
    <property type="component" value="Unassembled WGS sequence"/>
</dbReference>
<feature type="region of interest" description="Disordered" evidence="4">
    <location>
        <begin position="304"/>
        <end position="326"/>
    </location>
</feature>
<accession>A0AAD6SZT8</accession>
<dbReference type="EMBL" id="JARJCM010000055">
    <property type="protein sequence ID" value="KAJ7034752.1"/>
    <property type="molecule type" value="Genomic_DNA"/>
</dbReference>
<dbReference type="SUPFAM" id="SSF54999">
    <property type="entry name" value="Ribosomal protein S10"/>
    <property type="match status" value="1"/>
</dbReference>
<evidence type="ECO:0000256" key="3">
    <source>
        <dbReference type="ARBA" id="ARBA00023274"/>
    </source>
</evidence>
<evidence type="ECO:0000259" key="5">
    <source>
        <dbReference type="SMART" id="SM01403"/>
    </source>
</evidence>
<proteinExistence type="inferred from homology"/>
<gene>
    <name evidence="6" type="ORF">C8F04DRAFT_1100980</name>
</gene>
<organism evidence="6 7">
    <name type="scientific">Mycena alexandri</name>
    <dbReference type="NCBI Taxonomy" id="1745969"/>
    <lineage>
        <taxon>Eukaryota</taxon>
        <taxon>Fungi</taxon>
        <taxon>Dikarya</taxon>
        <taxon>Basidiomycota</taxon>
        <taxon>Agaricomycotina</taxon>
        <taxon>Agaricomycetes</taxon>
        <taxon>Agaricomycetidae</taxon>
        <taxon>Agaricales</taxon>
        <taxon>Marasmiineae</taxon>
        <taxon>Mycenaceae</taxon>
        <taxon>Mycena</taxon>
    </lineage>
</organism>
<evidence type="ECO:0000256" key="1">
    <source>
        <dbReference type="ARBA" id="ARBA00007102"/>
    </source>
</evidence>
<dbReference type="GO" id="GO:0005840">
    <property type="term" value="C:ribosome"/>
    <property type="evidence" value="ECO:0007669"/>
    <property type="project" value="UniProtKB-KW"/>
</dbReference>
<evidence type="ECO:0000256" key="2">
    <source>
        <dbReference type="ARBA" id="ARBA00022980"/>
    </source>
</evidence>
<dbReference type="AlphaFoldDB" id="A0AAD6SZT8"/>
<keyword evidence="7" id="KW-1185">Reference proteome</keyword>
<evidence type="ECO:0000313" key="6">
    <source>
        <dbReference type="EMBL" id="KAJ7034752.1"/>
    </source>
</evidence>